<keyword evidence="3" id="KW-0732">Signal</keyword>
<name>A0ABW6A5N8_9BACT</name>
<dbReference type="EMBL" id="JBHUOZ010000003">
    <property type="protein sequence ID" value="MFD2920670.1"/>
    <property type="molecule type" value="Genomic_DNA"/>
</dbReference>
<evidence type="ECO:0000256" key="4">
    <source>
        <dbReference type="ARBA" id="ARBA00023136"/>
    </source>
</evidence>
<comment type="similarity">
    <text evidence="2">Belongs to the SusD family.</text>
</comment>
<dbReference type="PROSITE" id="PS51257">
    <property type="entry name" value="PROKAR_LIPOPROTEIN"/>
    <property type="match status" value="1"/>
</dbReference>
<reference evidence="9" key="1">
    <citation type="journal article" date="2019" name="Int. J. Syst. Evol. Microbiol.">
        <title>The Global Catalogue of Microorganisms (GCM) 10K type strain sequencing project: providing services to taxonomists for standard genome sequencing and annotation.</title>
        <authorList>
            <consortium name="The Broad Institute Genomics Platform"/>
            <consortium name="The Broad Institute Genome Sequencing Center for Infectious Disease"/>
            <person name="Wu L."/>
            <person name="Ma J."/>
        </authorList>
    </citation>
    <scope>NUCLEOTIDE SEQUENCE [LARGE SCALE GENOMIC DNA]</scope>
    <source>
        <strain evidence="9">KCTC 23299</strain>
    </source>
</reference>
<evidence type="ECO:0000256" key="5">
    <source>
        <dbReference type="ARBA" id="ARBA00023237"/>
    </source>
</evidence>
<organism evidence="8 9">
    <name type="scientific">Terrimonas rubra</name>
    <dbReference type="NCBI Taxonomy" id="1035890"/>
    <lineage>
        <taxon>Bacteria</taxon>
        <taxon>Pseudomonadati</taxon>
        <taxon>Bacteroidota</taxon>
        <taxon>Chitinophagia</taxon>
        <taxon>Chitinophagales</taxon>
        <taxon>Chitinophagaceae</taxon>
        <taxon>Terrimonas</taxon>
    </lineage>
</organism>
<gene>
    <name evidence="8" type="ORF">ACFS6H_13180</name>
</gene>
<dbReference type="Pfam" id="PF14322">
    <property type="entry name" value="SusD-like_3"/>
    <property type="match status" value="1"/>
</dbReference>
<evidence type="ECO:0000256" key="3">
    <source>
        <dbReference type="ARBA" id="ARBA00022729"/>
    </source>
</evidence>
<keyword evidence="5" id="KW-0998">Cell outer membrane</keyword>
<dbReference type="Proteomes" id="UP001597511">
    <property type="component" value="Unassembled WGS sequence"/>
</dbReference>
<keyword evidence="4" id="KW-0472">Membrane</keyword>
<comment type="subcellular location">
    <subcellularLocation>
        <location evidence="1">Cell outer membrane</location>
    </subcellularLocation>
</comment>
<sequence length="508" mass="57468">MKLFITIIAVAFVSLSSCKRMLEEKPYGVFSNSNYYNTEQDALNALLYAYDPINNIEYAARFLFNLADVTTNQYKSYNRGLATPLYNWDVNPNTDEFLYFFKYAYLGVSRANSVLENVPGMKNISTTSKKQFIAEAHFLRAFHYFMLVRTYGEVPLHEKVVESISQAKASYASIEQLYAFIIKDLEAAIPAMGIAKMQGRADKVAAQFLLSKVYLTLASSKMTGAEGYEWVTDAEQMYAKAAEYAGAVVNNQTTYNLDPNLLNVYDVNHQADGVEHIFITSMYRDGKAYEGNFSQLPQMYGIGLPVIYISSSITGGAGVQKTIEATSSWSYYRVDNDFYNTYADNDLRKRLMVTTIYNENGTVLATYSPSNISSGNPTLNAFFYPFCRKYTDPYSLGTRTSANLYLMRFAEAALIYAEAAGPTTEGYAWVNKVRARAGLDPLPAGLSPQVFRERIWQERTWELAFEGHGIFELRRTNRVIQGITNKTVKQEYANFFPVPQRETDLNPK</sequence>
<evidence type="ECO:0000259" key="6">
    <source>
        <dbReference type="Pfam" id="PF07980"/>
    </source>
</evidence>
<feature type="domain" description="SusD-like N-terminal" evidence="7">
    <location>
        <begin position="63"/>
        <end position="215"/>
    </location>
</feature>
<dbReference type="InterPro" id="IPR033985">
    <property type="entry name" value="SusD-like_N"/>
</dbReference>
<protein>
    <submittedName>
        <fullName evidence="8">RagB/SusD family nutrient uptake outer membrane protein</fullName>
    </submittedName>
</protein>
<evidence type="ECO:0000256" key="1">
    <source>
        <dbReference type="ARBA" id="ARBA00004442"/>
    </source>
</evidence>
<keyword evidence="9" id="KW-1185">Reference proteome</keyword>
<comment type="caution">
    <text evidence="8">The sequence shown here is derived from an EMBL/GenBank/DDBJ whole genome shotgun (WGS) entry which is preliminary data.</text>
</comment>
<accession>A0ABW6A5N8</accession>
<evidence type="ECO:0000256" key="2">
    <source>
        <dbReference type="ARBA" id="ARBA00006275"/>
    </source>
</evidence>
<evidence type="ECO:0000259" key="7">
    <source>
        <dbReference type="Pfam" id="PF14322"/>
    </source>
</evidence>
<dbReference type="InterPro" id="IPR011990">
    <property type="entry name" value="TPR-like_helical_dom_sf"/>
</dbReference>
<dbReference type="InterPro" id="IPR012944">
    <property type="entry name" value="SusD_RagB_dom"/>
</dbReference>
<evidence type="ECO:0000313" key="8">
    <source>
        <dbReference type="EMBL" id="MFD2920670.1"/>
    </source>
</evidence>
<feature type="domain" description="RagB/SusD" evidence="6">
    <location>
        <begin position="329"/>
        <end position="485"/>
    </location>
</feature>
<proteinExistence type="inferred from homology"/>
<evidence type="ECO:0000313" key="9">
    <source>
        <dbReference type="Proteomes" id="UP001597511"/>
    </source>
</evidence>
<dbReference type="SUPFAM" id="SSF48452">
    <property type="entry name" value="TPR-like"/>
    <property type="match status" value="1"/>
</dbReference>
<dbReference type="Pfam" id="PF07980">
    <property type="entry name" value="SusD_RagB"/>
    <property type="match status" value="1"/>
</dbReference>
<dbReference type="RefSeq" id="WP_386099470.1">
    <property type="nucleotide sequence ID" value="NZ_JBHUOZ010000003.1"/>
</dbReference>
<dbReference type="Gene3D" id="1.25.40.390">
    <property type="match status" value="1"/>
</dbReference>